<reference evidence="1" key="1">
    <citation type="submission" date="2020-06" db="EMBL/GenBank/DDBJ databases">
        <title>WGS assembly of Ceratodon purpureus strain R40.</title>
        <authorList>
            <person name="Carey S.B."/>
            <person name="Jenkins J."/>
            <person name="Shu S."/>
            <person name="Lovell J.T."/>
            <person name="Sreedasyam A."/>
            <person name="Maumus F."/>
            <person name="Tiley G.P."/>
            <person name="Fernandez-Pozo N."/>
            <person name="Barry K."/>
            <person name="Chen C."/>
            <person name="Wang M."/>
            <person name="Lipzen A."/>
            <person name="Daum C."/>
            <person name="Saski C.A."/>
            <person name="Payton A.C."/>
            <person name="Mcbreen J.C."/>
            <person name="Conrad R.E."/>
            <person name="Kollar L.M."/>
            <person name="Olsson S."/>
            <person name="Huttunen S."/>
            <person name="Landis J.B."/>
            <person name="Wickett N.J."/>
            <person name="Johnson M.G."/>
            <person name="Rensing S.A."/>
            <person name="Grimwood J."/>
            <person name="Schmutz J."/>
            <person name="Mcdaniel S.F."/>
        </authorList>
    </citation>
    <scope>NUCLEOTIDE SEQUENCE</scope>
    <source>
        <strain evidence="1">R40</strain>
    </source>
</reference>
<proteinExistence type="predicted"/>
<accession>A0A8T0GZE0</accession>
<dbReference type="EMBL" id="CM026429">
    <property type="protein sequence ID" value="KAG0563138.1"/>
    <property type="molecule type" value="Genomic_DNA"/>
</dbReference>
<evidence type="ECO:0000313" key="1">
    <source>
        <dbReference type="EMBL" id="KAG0563138.1"/>
    </source>
</evidence>
<sequence length="131" mass="14694">MWTCGTPSCTNCCHLLPLDHLLPNTGMNSTTMSISCYKSAFMLDSHQISITTASSILVNNTPACKSYRAPISCQYWSSCVRCNINALHQHQNPQRSHQEYPQYLEISSVHNDKVLQKGPRCPKSSNLILHN</sequence>
<organism evidence="1 2">
    <name type="scientific">Ceratodon purpureus</name>
    <name type="common">Fire moss</name>
    <name type="synonym">Dicranum purpureum</name>
    <dbReference type="NCBI Taxonomy" id="3225"/>
    <lineage>
        <taxon>Eukaryota</taxon>
        <taxon>Viridiplantae</taxon>
        <taxon>Streptophyta</taxon>
        <taxon>Embryophyta</taxon>
        <taxon>Bryophyta</taxon>
        <taxon>Bryophytina</taxon>
        <taxon>Bryopsida</taxon>
        <taxon>Dicranidae</taxon>
        <taxon>Pseudoditrichales</taxon>
        <taxon>Ditrichaceae</taxon>
        <taxon>Ceratodon</taxon>
    </lineage>
</organism>
<comment type="caution">
    <text evidence="1">The sequence shown here is derived from an EMBL/GenBank/DDBJ whole genome shotgun (WGS) entry which is preliminary data.</text>
</comment>
<name>A0A8T0GZE0_CERPU</name>
<dbReference type="AlphaFoldDB" id="A0A8T0GZE0"/>
<dbReference type="Proteomes" id="UP000822688">
    <property type="component" value="Chromosome 8"/>
</dbReference>
<feature type="non-terminal residue" evidence="1">
    <location>
        <position position="131"/>
    </location>
</feature>
<evidence type="ECO:0000313" key="2">
    <source>
        <dbReference type="Proteomes" id="UP000822688"/>
    </source>
</evidence>
<protein>
    <submittedName>
        <fullName evidence="1">Uncharacterized protein</fullName>
    </submittedName>
</protein>
<keyword evidence="2" id="KW-1185">Reference proteome</keyword>
<gene>
    <name evidence="1" type="ORF">KC19_8G006900</name>
</gene>